<dbReference type="EMBL" id="JAHWGI010001412">
    <property type="protein sequence ID" value="KAK3930802.1"/>
    <property type="molecule type" value="Genomic_DNA"/>
</dbReference>
<keyword evidence="2" id="KW-1185">Reference proteome</keyword>
<organism evidence="1 2">
    <name type="scientific">Frankliniella fusca</name>
    <dbReference type="NCBI Taxonomy" id="407009"/>
    <lineage>
        <taxon>Eukaryota</taxon>
        <taxon>Metazoa</taxon>
        <taxon>Ecdysozoa</taxon>
        <taxon>Arthropoda</taxon>
        <taxon>Hexapoda</taxon>
        <taxon>Insecta</taxon>
        <taxon>Pterygota</taxon>
        <taxon>Neoptera</taxon>
        <taxon>Paraneoptera</taxon>
        <taxon>Thysanoptera</taxon>
        <taxon>Terebrantia</taxon>
        <taxon>Thripoidea</taxon>
        <taxon>Thripidae</taxon>
        <taxon>Frankliniella</taxon>
    </lineage>
</organism>
<name>A0AAE1LUG3_9NEOP</name>
<reference evidence="1" key="2">
    <citation type="journal article" date="2023" name="BMC Genomics">
        <title>Pest status, molecular evolution, and epigenetic factors derived from the genome assembly of Frankliniella fusca, a thysanopteran phytovirus vector.</title>
        <authorList>
            <person name="Catto M.A."/>
            <person name="Labadie P.E."/>
            <person name="Jacobson A.L."/>
            <person name="Kennedy G.G."/>
            <person name="Srinivasan R."/>
            <person name="Hunt B.G."/>
        </authorList>
    </citation>
    <scope>NUCLEOTIDE SEQUENCE</scope>
    <source>
        <strain evidence="1">PL_HMW_Pooled</strain>
    </source>
</reference>
<sequence>MDAPSCVFQTRVWKWEIISRLLLGARPFSQAKPGKHIFSRLYLGKNHRFQPLTWESVGKRLFPRLRDLPTASQVGGGGEWSVGSCSVREEWRYFRRFAENVEM</sequence>
<comment type="caution">
    <text evidence="1">The sequence shown here is derived from an EMBL/GenBank/DDBJ whole genome shotgun (WGS) entry which is preliminary data.</text>
</comment>
<gene>
    <name evidence="1" type="ORF">KUF71_024159</name>
</gene>
<reference evidence="1" key="1">
    <citation type="submission" date="2021-07" db="EMBL/GenBank/DDBJ databases">
        <authorList>
            <person name="Catto M.A."/>
            <person name="Jacobson A."/>
            <person name="Kennedy G."/>
            <person name="Labadie P."/>
            <person name="Hunt B.G."/>
            <person name="Srinivasan R."/>
        </authorList>
    </citation>
    <scope>NUCLEOTIDE SEQUENCE</scope>
    <source>
        <strain evidence="1">PL_HMW_Pooled</strain>
        <tissue evidence="1">Head</tissue>
    </source>
</reference>
<accession>A0AAE1LUG3</accession>
<evidence type="ECO:0000313" key="2">
    <source>
        <dbReference type="Proteomes" id="UP001219518"/>
    </source>
</evidence>
<dbReference type="Proteomes" id="UP001219518">
    <property type="component" value="Unassembled WGS sequence"/>
</dbReference>
<protein>
    <submittedName>
        <fullName evidence="1">Polypeptide N-acetylgalactosaminyltransferase 14</fullName>
    </submittedName>
</protein>
<evidence type="ECO:0000313" key="1">
    <source>
        <dbReference type="EMBL" id="KAK3930802.1"/>
    </source>
</evidence>
<dbReference type="AlphaFoldDB" id="A0AAE1LUG3"/>
<proteinExistence type="predicted"/>